<protein>
    <submittedName>
        <fullName evidence="1">WavE lipopolysaccharide synthesis</fullName>
    </submittedName>
</protein>
<sequence>MKHDAIPTEAIVRNIHHSLSLLIQGPIATGEIQPLSSAIARYRKEFPSAAIIVAISPSSSQTNEQLIDISRQLAEIADTVTIAERCPPLSPVKSGIGPNYFNQQRAAAQAGLKHITTAYTLRIRSDMLEIRKAIVDHYAANFDRPRGPFPVLHQRILIAPYFTLNPLTNERLCFHFSDWLHLGRTEDLRRIWTVPPYPEEYSDYYRPDLEDSKESDETRKFRSRLAVEQHLYFSLLASTYPQLWLSHHSDQRSAIPSLQALADNFVIDDIHRSHAIPSKYTNLLSDQSLEITCLTYEDWIHLTDGRTALGIIDIFKGKISASLEMKKRLLAAVRIPRSRVAGIIVKAITLLAYAFSGNKSKKKLRESPGLYFYDIKSHPGKIISALFFLCTKNC</sequence>
<dbReference type="EMBL" id="CP003350">
    <property type="protein sequence ID" value="AFC87153.1"/>
    <property type="molecule type" value="Genomic_DNA"/>
</dbReference>
<dbReference type="HOGENOM" id="CLU_058792_0_0_6"/>
<evidence type="ECO:0000313" key="2">
    <source>
        <dbReference type="Proteomes" id="UP000005234"/>
    </source>
</evidence>
<dbReference type="KEGG" id="fau:Fraau_2818"/>
<dbReference type="Pfam" id="PF07507">
    <property type="entry name" value="WavE"/>
    <property type="match status" value="1"/>
</dbReference>
<dbReference type="InterPro" id="IPR011122">
    <property type="entry name" value="WavE"/>
</dbReference>
<dbReference type="OrthoDB" id="6716726at2"/>
<dbReference type="Proteomes" id="UP000005234">
    <property type="component" value="Chromosome"/>
</dbReference>
<name>H8L0B5_FRAAD</name>
<dbReference type="STRING" id="767434.Fraau_2818"/>
<evidence type="ECO:0000313" key="1">
    <source>
        <dbReference type="EMBL" id="AFC87153.1"/>
    </source>
</evidence>
<keyword evidence="2" id="KW-1185">Reference proteome</keyword>
<dbReference type="RefSeq" id="WP_014404156.1">
    <property type="nucleotide sequence ID" value="NC_017033.1"/>
</dbReference>
<gene>
    <name evidence="1" type="ordered locus">Fraau_2818</name>
</gene>
<organism evidence="1 2">
    <name type="scientific">Frateuria aurantia (strain ATCC 33424 / DSM 6220 / KCTC 2777 / LMG 1558 / NBRC 3245 / NCIMB 13370)</name>
    <name type="common">Acetobacter aurantius</name>
    <dbReference type="NCBI Taxonomy" id="767434"/>
    <lineage>
        <taxon>Bacteria</taxon>
        <taxon>Pseudomonadati</taxon>
        <taxon>Pseudomonadota</taxon>
        <taxon>Gammaproteobacteria</taxon>
        <taxon>Lysobacterales</taxon>
        <taxon>Rhodanobacteraceae</taxon>
        <taxon>Frateuria</taxon>
    </lineage>
</organism>
<reference evidence="1" key="1">
    <citation type="submission" date="2012-02" db="EMBL/GenBank/DDBJ databases">
        <title>The complete genome of Frateuria aurantia DSM 6220.</title>
        <authorList>
            <consortium name="US DOE Joint Genome Institute (JGI-PGF)"/>
            <person name="Lucas S."/>
            <person name="Copeland A."/>
            <person name="Lapidus A."/>
            <person name="Glavina del Rio T."/>
            <person name="Dalin E."/>
            <person name="Tice H."/>
            <person name="Bruce D."/>
            <person name="Goodwin L."/>
            <person name="Pitluck S."/>
            <person name="Peters L."/>
            <person name="Ovchinnikova G."/>
            <person name="Teshima H."/>
            <person name="Kyrpides N."/>
            <person name="Mavromatis K."/>
            <person name="Ivanova N."/>
            <person name="Brettin T."/>
            <person name="Detter J.C."/>
            <person name="Han C."/>
            <person name="Larimer F."/>
            <person name="Land M."/>
            <person name="Hauser L."/>
            <person name="Markowitz V."/>
            <person name="Cheng J.-F."/>
            <person name="Hugenholtz P."/>
            <person name="Woyke T."/>
            <person name="Wu D."/>
            <person name="Brambilla E."/>
            <person name="Klenk H.-P."/>
            <person name="Eisen J.A."/>
        </authorList>
    </citation>
    <scope>NUCLEOTIDE SEQUENCE</scope>
    <source>
        <strain evidence="1">DSM 6220</strain>
    </source>
</reference>
<accession>H8L0B5</accession>
<dbReference type="eggNOG" id="ENOG5032T52">
    <property type="taxonomic scope" value="Bacteria"/>
</dbReference>
<proteinExistence type="predicted"/>
<dbReference type="AlphaFoldDB" id="H8L0B5"/>